<dbReference type="PANTHER" id="PTHR31284:SF22">
    <property type="entry name" value="ACID PHOSPHATASE"/>
    <property type="match status" value="1"/>
</dbReference>
<feature type="chain" id="PRO_5012316676" evidence="1">
    <location>
        <begin position="16"/>
        <end position="113"/>
    </location>
</feature>
<evidence type="ECO:0000313" key="2">
    <source>
        <dbReference type="EMBL" id="AFK37182.1"/>
    </source>
</evidence>
<dbReference type="EMBL" id="BT137387">
    <property type="protein sequence ID" value="AFK37182.1"/>
    <property type="molecule type" value="mRNA"/>
</dbReference>
<dbReference type="PANTHER" id="PTHR31284">
    <property type="entry name" value="ACID PHOSPHATASE-LIKE PROTEIN"/>
    <property type="match status" value="1"/>
</dbReference>
<dbReference type="InterPro" id="IPR023214">
    <property type="entry name" value="HAD_sf"/>
</dbReference>
<proteinExistence type="evidence at transcript level"/>
<sequence length="113" mass="13061">MLVLRLFMNLQASRWFVILLSREPETHQNVTIDNLLSAGFRGWSSLMMRTEDEDSTKANEYFSRQRNVIQTKGFRIKSIISSHIAALSVADTGIRNFLLPDPICDKFEQQKRA</sequence>
<feature type="signal peptide" evidence="1">
    <location>
        <begin position="1"/>
        <end position="15"/>
    </location>
</feature>
<reference evidence="2" key="1">
    <citation type="submission" date="2012-05" db="EMBL/GenBank/DDBJ databases">
        <authorList>
            <person name="Krishnakumar V."/>
            <person name="Cheung F."/>
            <person name="Xiao Y."/>
            <person name="Chan A."/>
            <person name="Moskal W.A."/>
            <person name="Town C.D."/>
        </authorList>
    </citation>
    <scope>NUCLEOTIDE SEQUENCE</scope>
</reference>
<keyword evidence="1" id="KW-0732">Signal</keyword>
<dbReference type="Gene3D" id="3.40.50.1000">
    <property type="entry name" value="HAD superfamily/HAD-like"/>
    <property type="match status" value="1"/>
</dbReference>
<dbReference type="AlphaFoldDB" id="I3SA90"/>
<dbReference type="InterPro" id="IPR005519">
    <property type="entry name" value="Acid_phosphat_B-like"/>
</dbReference>
<name>I3SA90_LOTJA</name>
<dbReference type="Pfam" id="PF03767">
    <property type="entry name" value="Acid_phosphat_B"/>
    <property type="match status" value="1"/>
</dbReference>
<evidence type="ECO:0000256" key="1">
    <source>
        <dbReference type="SAM" id="SignalP"/>
    </source>
</evidence>
<accession>I3SA90</accession>
<organism evidence="2">
    <name type="scientific">Lotus japonicus</name>
    <name type="common">Lotus corniculatus var. japonicus</name>
    <dbReference type="NCBI Taxonomy" id="34305"/>
    <lineage>
        <taxon>Eukaryota</taxon>
        <taxon>Viridiplantae</taxon>
        <taxon>Streptophyta</taxon>
        <taxon>Embryophyta</taxon>
        <taxon>Tracheophyta</taxon>
        <taxon>Spermatophyta</taxon>
        <taxon>Magnoliopsida</taxon>
        <taxon>eudicotyledons</taxon>
        <taxon>Gunneridae</taxon>
        <taxon>Pentapetalae</taxon>
        <taxon>rosids</taxon>
        <taxon>fabids</taxon>
        <taxon>Fabales</taxon>
        <taxon>Fabaceae</taxon>
        <taxon>Papilionoideae</taxon>
        <taxon>50 kb inversion clade</taxon>
        <taxon>NPAAA clade</taxon>
        <taxon>Hologalegina</taxon>
        <taxon>robinioid clade</taxon>
        <taxon>Loteae</taxon>
        <taxon>Lotus</taxon>
    </lineage>
</organism>
<protein>
    <submittedName>
        <fullName evidence="2">Uncharacterized protein</fullName>
    </submittedName>
</protein>